<comment type="caution">
    <text evidence="2">The sequence shown here is derived from an EMBL/GenBank/DDBJ whole genome shotgun (WGS) entry which is preliminary data.</text>
</comment>
<proteinExistence type="predicted"/>
<gene>
    <name evidence="2" type="ORF">GDO86_009199</name>
</gene>
<dbReference type="GO" id="GO:0043596">
    <property type="term" value="C:nuclear replication fork"/>
    <property type="evidence" value="ECO:0007669"/>
    <property type="project" value="TreeGrafter"/>
</dbReference>
<dbReference type="GO" id="GO:0043539">
    <property type="term" value="F:protein serine/threonine kinase activator activity"/>
    <property type="evidence" value="ECO:0007669"/>
    <property type="project" value="TreeGrafter"/>
</dbReference>
<dbReference type="PANTHER" id="PTHR16434:SF2">
    <property type="entry name" value="EWING'S TUMOR-ASSOCIATED ANTIGEN 1"/>
    <property type="match status" value="1"/>
</dbReference>
<dbReference type="GO" id="GO:0031297">
    <property type="term" value="P:replication fork processing"/>
    <property type="evidence" value="ECO:0007669"/>
    <property type="project" value="TreeGrafter"/>
</dbReference>
<feature type="region of interest" description="Disordered" evidence="1">
    <location>
        <begin position="326"/>
        <end position="374"/>
    </location>
</feature>
<dbReference type="GO" id="GO:2000001">
    <property type="term" value="P:regulation of DNA damage checkpoint"/>
    <property type="evidence" value="ECO:0007669"/>
    <property type="project" value="TreeGrafter"/>
</dbReference>
<reference evidence="2" key="1">
    <citation type="thesis" date="2020" institute="ProQuest LLC" country="789 East Eisenhower Parkway, Ann Arbor, MI, USA">
        <title>Comparative Genomics and Chromosome Evolution.</title>
        <authorList>
            <person name="Mudd A.B."/>
        </authorList>
    </citation>
    <scope>NUCLEOTIDE SEQUENCE</scope>
    <source>
        <strain evidence="2">Female2</strain>
        <tissue evidence="2">Blood</tissue>
    </source>
</reference>
<feature type="compositionally biased region" description="Polar residues" evidence="1">
    <location>
        <begin position="341"/>
        <end position="355"/>
    </location>
</feature>
<organism evidence="2 3">
    <name type="scientific">Hymenochirus boettgeri</name>
    <name type="common">Congo dwarf clawed frog</name>
    <dbReference type="NCBI Taxonomy" id="247094"/>
    <lineage>
        <taxon>Eukaryota</taxon>
        <taxon>Metazoa</taxon>
        <taxon>Chordata</taxon>
        <taxon>Craniata</taxon>
        <taxon>Vertebrata</taxon>
        <taxon>Euteleostomi</taxon>
        <taxon>Amphibia</taxon>
        <taxon>Batrachia</taxon>
        <taxon>Anura</taxon>
        <taxon>Pipoidea</taxon>
        <taxon>Pipidae</taxon>
        <taxon>Pipinae</taxon>
        <taxon>Hymenochirus</taxon>
    </lineage>
</organism>
<sequence length="710" mass="78746">MWIGDDAIPSTPLVARARTKMSMRTRSLHTEDELMKLAKQFDRNMVETVQPQDQHEHLSTDDNTMCLGTVQNSDVDMFLEDIPEEEIELALKSASQSSRVSSFSNFEKPVDQNTEDALHALFDCSTQKISGRLSQTLSEISTSSANELPENVKSSIGESILQNKIASKKFDDSTNLKQGMQIAKLGATESQITNSVSFFSKEVSKQKKVHMLAEKKMKTHDDFEDDWGIDFPEDDSFVMEITQNPDLINTNPGQTINRSHQRALDSVILKTNEKGSVVSSIALKKLNSFKFVSQNLCDSNCNEVARKNDLKKVAGLTVNKAERLVSKPSASTGTRLPIKSQKYTEGPSNRIPTKSFNEKESLSIREGPKNCNTNSEMSGLQNINFQQKTNVPNAALTYNFQQKQKSTDKTSVPLDEWDDPKFSDDVLNMFCESDSLWEANEEDDDLLYQMCDDVERLTQSEIPNGGIIKIENKAADSINSVKTKGNQEQQSKQFGTGKTLSHIAPCSSNVTSKFSGNAARYNSSSNNTIQKVANTCTVAGASTCRGDLTSNNKQCQVPMNLSRCNSLTAAEYYNPSLVDAHSQIVQKSQTGTGKSSVAPSKFTFTRTKSQANPLNTVHPNSGGLSNFKSADTQALVESKKHSNTLIQKSEFSTEHLKRQLSDTFLQSTKVFVSEDVSRKCSVEEIERKKQEALARRQMKARALSSDTVHT</sequence>
<dbReference type="PANTHER" id="PTHR16434">
    <property type="entry name" value="EWING'S TUMOR-ASSOCIATED ANTIGEN 1 ETAA1"/>
    <property type="match status" value="1"/>
</dbReference>
<dbReference type="EMBL" id="JAACNH010000004">
    <property type="protein sequence ID" value="KAG8443905.1"/>
    <property type="molecule type" value="Genomic_DNA"/>
</dbReference>
<evidence type="ECO:0008006" key="4">
    <source>
        <dbReference type="Google" id="ProtNLM"/>
    </source>
</evidence>
<dbReference type="GO" id="GO:0006974">
    <property type="term" value="P:DNA damage response"/>
    <property type="evidence" value="ECO:0007669"/>
    <property type="project" value="TreeGrafter"/>
</dbReference>
<evidence type="ECO:0000256" key="1">
    <source>
        <dbReference type="SAM" id="MobiDB-lite"/>
    </source>
</evidence>
<keyword evidence="3" id="KW-1185">Reference proteome</keyword>
<dbReference type="OrthoDB" id="9378993at2759"/>
<accession>A0A8T2JF06</accession>
<feature type="compositionally biased region" description="Basic and acidic residues" evidence="1">
    <location>
        <begin position="356"/>
        <end position="368"/>
    </location>
</feature>
<name>A0A8T2JF06_9PIPI</name>
<dbReference type="AlphaFoldDB" id="A0A8T2JF06"/>
<dbReference type="Pfam" id="PF15350">
    <property type="entry name" value="ETAA1"/>
    <property type="match status" value="1"/>
</dbReference>
<dbReference type="InterPro" id="IPR029406">
    <property type="entry name" value="ETAA1"/>
</dbReference>
<evidence type="ECO:0000313" key="3">
    <source>
        <dbReference type="Proteomes" id="UP000812440"/>
    </source>
</evidence>
<protein>
    <recommendedName>
        <fullName evidence="4">Ewing's tumor-associated antigen 1</fullName>
    </recommendedName>
</protein>
<evidence type="ECO:0000313" key="2">
    <source>
        <dbReference type="EMBL" id="KAG8443905.1"/>
    </source>
</evidence>
<dbReference type="Proteomes" id="UP000812440">
    <property type="component" value="Chromosome 5"/>
</dbReference>